<keyword evidence="3" id="KW-1185">Reference proteome</keyword>
<dbReference type="Proteomes" id="UP000041254">
    <property type="component" value="Unassembled WGS sequence"/>
</dbReference>
<dbReference type="AlphaFoldDB" id="A0A0G4G0Z2"/>
<evidence type="ECO:0000313" key="3">
    <source>
        <dbReference type="Proteomes" id="UP000041254"/>
    </source>
</evidence>
<feature type="signal peptide" evidence="1">
    <location>
        <begin position="1"/>
        <end position="20"/>
    </location>
</feature>
<proteinExistence type="predicted"/>
<feature type="chain" id="PRO_5005189524" description="Methyltransferase domain-containing protein" evidence="1">
    <location>
        <begin position="21"/>
        <end position="123"/>
    </location>
</feature>
<gene>
    <name evidence="2" type="ORF">Vbra_1784</name>
</gene>
<dbReference type="InParanoid" id="A0A0G4G0Z2"/>
<protein>
    <recommendedName>
        <fullName evidence="4">Methyltransferase domain-containing protein</fullName>
    </recommendedName>
</protein>
<keyword evidence="1" id="KW-0732">Signal</keyword>
<sequence>MVISLLACVVHLLLLRMSEAVDLGKGERAWLRRRLNDGDGNKGQSEAAMGSGRAWRRRLVHTLQFEPSDRVLDVATGTADVAYSANRSSPGKMTQNEMVRVWSVSIRQQTCWLSGGTKSLEHS</sequence>
<organism evidence="2 3">
    <name type="scientific">Vitrella brassicaformis (strain CCMP3155)</name>
    <dbReference type="NCBI Taxonomy" id="1169540"/>
    <lineage>
        <taxon>Eukaryota</taxon>
        <taxon>Sar</taxon>
        <taxon>Alveolata</taxon>
        <taxon>Colpodellida</taxon>
        <taxon>Vitrellaceae</taxon>
        <taxon>Vitrella</taxon>
    </lineage>
</organism>
<dbReference type="VEuPathDB" id="CryptoDB:Vbra_1784"/>
<reference evidence="2 3" key="1">
    <citation type="submission" date="2014-11" db="EMBL/GenBank/DDBJ databases">
        <authorList>
            <person name="Zhu J."/>
            <person name="Qi W."/>
            <person name="Song R."/>
        </authorList>
    </citation>
    <scope>NUCLEOTIDE SEQUENCE [LARGE SCALE GENOMIC DNA]</scope>
</reference>
<dbReference type="EMBL" id="CDMY01000541">
    <property type="protein sequence ID" value="CEM21304.1"/>
    <property type="molecule type" value="Genomic_DNA"/>
</dbReference>
<evidence type="ECO:0000313" key="2">
    <source>
        <dbReference type="EMBL" id="CEM21304.1"/>
    </source>
</evidence>
<evidence type="ECO:0008006" key="4">
    <source>
        <dbReference type="Google" id="ProtNLM"/>
    </source>
</evidence>
<accession>A0A0G4G0Z2</accession>
<name>A0A0G4G0Z2_VITBC</name>
<evidence type="ECO:0000256" key="1">
    <source>
        <dbReference type="SAM" id="SignalP"/>
    </source>
</evidence>